<proteinExistence type="predicted"/>
<feature type="compositionally biased region" description="Low complexity" evidence="1">
    <location>
        <begin position="231"/>
        <end position="240"/>
    </location>
</feature>
<dbReference type="Gene3D" id="2.60.120.560">
    <property type="entry name" value="Exo-inulinase, domain 1"/>
    <property type="match status" value="1"/>
</dbReference>
<evidence type="ECO:0000313" key="4">
    <source>
        <dbReference type="EMBL" id="GEP43504.1"/>
    </source>
</evidence>
<name>A0A512M9U1_9BACT</name>
<dbReference type="AlphaFoldDB" id="A0A512M9U1"/>
<gene>
    <name evidence="4" type="ORF">BGE01nite_27950</name>
</gene>
<evidence type="ECO:0000259" key="3">
    <source>
        <dbReference type="Pfam" id="PF06439"/>
    </source>
</evidence>
<feature type="chain" id="PRO_5022093105" description="3-keto-alpha-glucoside-1,2-lyase/3-keto-2-hydroxy-glucal hydratase domain-containing protein" evidence="2">
    <location>
        <begin position="30"/>
        <end position="257"/>
    </location>
</feature>
<dbReference type="EMBL" id="BKAG01000018">
    <property type="protein sequence ID" value="GEP43504.1"/>
    <property type="molecule type" value="Genomic_DNA"/>
</dbReference>
<protein>
    <recommendedName>
        <fullName evidence="3">3-keto-alpha-glucoside-1,2-lyase/3-keto-2-hydroxy-glucal hydratase domain-containing protein</fullName>
    </recommendedName>
</protein>
<dbReference type="InterPro" id="IPR010496">
    <property type="entry name" value="AL/BT2_dom"/>
</dbReference>
<sequence>MPKSYRFRAPMKPSNLLFSLLLASPGAFAADAQPLLAVPGKVIYESKLDTAPGAPWKTAKGKWELVEGVLRGSELAEDKHGAVTRLPNQLQDFVVEYEFKFEGGKSTSLSINAVKDHMARISITPKSIAIQRDDNDHEGPDKAVVFARFPAELVPGTWHKVRLEMVGDTLVGQVDDLIAWGSDPLFKTTKAAPGFTVAGQSVDFRNLTIREATLNPGWETAKAALPKPGEKVAPAPAAAKGKGKGKGKATAAKKKAE</sequence>
<feature type="signal peptide" evidence="2">
    <location>
        <begin position="1"/>
        <end position="29"/>
    </location>
</feature>
<feature type="region of interest" description="Disordered" evidence="1">
    <location>
        <begin position="220"/>
        <end position="257"/>
    </location>
</feature>
<evidence type="ECO:0000256" key="2">
    <source>
        <dbReference type="SAM" id="SignalP"/>
    </source>
</evidence>
<organism evidence="4 5">
    <name type="scientific">Brevifollis gellanilyticus</name>
    <dbReference type="NCBI Taxonomy" id="748831"/>
    <lineage>
        <taxon>Bacteria</taxon>
        <taxon>Pseudomonadati</taxon>
        <taxon>Verrucomicrobiota</taxon>
        <taxon>Verrucomicrobiia</taxon>
        <taxon>Verrucomicrobiales</taxon>
        <taxon>Verrucomicrobiaceae</taxon>
    </lineage>
</organism>
<dbReference type="GO" id="GO:0016787">
    <property type="term" value="F:hydrolase activity"/>
    <property type="evidence" value="ECO:0007669"/>
    <property type="project" value="InterPro"/>
</dbReference>
<dbReference type="OrthoDB" id="191481at2"/>
<feature type="compositionally biased region" description="Basic residues" evidence="1">
    <location>
        <begin position="241"/>
        <end position="257"/>
    </location>
</feature>
<evidence type="ECO:0000313" key="5">
    <source>
        <dbReference type="Proteomes" id="UP000321577"/>
    </source>
</evidence>
<accession>A0A512M9U1</accession>
<evidence type="ECO:0000256" key="1">
    <source>
        <dbReference type="SAM" id="MobiDB-lite"/>
    </source>
</evidence>
<dbReference type="Proteomes" id="UP000321577">
    <property type="component" value="Unassembled WGS sequence"/>
</dbReference>
<keyword evidence="2" id="KW-0732">Signal</keyword>
<comment type="caution">
    <text evidence="4">The sequence shown here is derived from an EMBL/GenBank/DDBJ whole genome shotgun (WGS) entry which is preliminary data.</text>
</comment>
<keyword evidence="5" id="KW-1185">Reference proteome</keyword>
<dbReference type="Pfam" id="PF06439">
    <property type="entry name" value="3keto-disac_hyd"/>
    <property type="match status" value="1"/>
</dbReference>
<feature type="domain" description="3-keto-alpha-glucoside-1,2-lyase/3-keto-2-hydroxy-glucal hydratase" evidence="3">
    <location>
        <begin position="56"/>
        <end position="210"/>
    </location>
</feature>
<reference evidence="4 5" key="1">
    <citation type="submission" date="2019-07" db="EMBL/GenBank/DDBJ databases">
        <title>Whole genome shotgun sequence of Brevifollis gellanilyticus NBRC 108608.</title>
        <authorList>
            <person name="Hosoyama A."/>
            <person name="Uohara A."/>
            <person name="Ohji S."/>
            <person name="Ichikawa N."/>
        </authorList>
    </citation>
    <scope>NUCLEOTIDE SEQUENCE [LARGE SCALE GENOMIC DNA]</scope>
    <source>
        <strain evidence="4 5">NBRC 108608</strain>
    </source>
</reference>